<accession>A0A8W8NZ38</accession>
<dbReference type="Proteomes" id="UP000005408">
    <property type="component" value="Unassembled WGS sequence"/>
</dbReference>
<evidence type="ECO:0000313" key="1">
    <source>
        <dbReference type="EnsemblMetazoa" id="G8781.1:cds"/>
    </source>
</evidence>
<evidence type="ECO:0000313" key="2">
    <source>
        <dbReference type="Proteomes" id="UP000005408"/>
    </source>
</evidence>
<keyword evidence="2" id="KW-1185">Reference proteome</keyword>
<sequence length="105" mass="11895">MQTSTTDGCPEDGKNSICISSDEYRSSSNVRDDSSYSVIQEEISECFKFIKTFINNGDFVKHVRNDSPGMEDIEDKLDQNLLDLKRTDCSIAFAGDYFIYLIKNA</sequence>
<name>A0A8W8NZ38_MAGGI</name>
<proteinExistence type="predicted"/>
<protein>
    <submittedName>
        <fullName evidence="1">Uncharacterized protein</fullName>
    </submittedName>
</protein>
<organism evidence="1 2">
    <name type="scientific">Magallana gigas</name>
    <name type="common">Pacific oyster</name>
    <name type="synonym">Crassostrea gigas</name>
    <dbReference type="NCBI Taxonomy" id="29159"/>
    <lineage>
        <taxon>Eukaryota</taxon>
        <taxon>Metazoa</taxon>
        <taxon>Spiralia</taxon>
        <taxon>Lophotrochozoa</taxon>
        <taxon>Mollusca</taxon>
        <taxon>Bivalvia</taxon>
        <taxon>Autobranchia</taxon>
        <taxon>Pteriomorphia</taxon>
        <taxon>Ostreida</taxon>
        <taxon>Ostreoidea</taxon>
        <taxon>Ostreidae</taxon>
        <taxon>Magallana</taxon>
    </lineage>
</organism>
<dbReference type="EnsemblMetazoa" id="G8781.1">
    <property type="protein sequence ID" value="G8781.1:cds"/>
    <property type="gene ID" value="G8781"/>
</dbReference>
<dbReference type="AlphaFoldDB" id="A0A8W8NZ38"/>
<reference evidence="1" key="1">
    <citation type="submission" date="2022-08" db="UniProtKB">
        <authorList>
            <consortium name="EnsemblMetazoa"/>
        </authorList>
    </citation>
    <scope>IDENTIFICATION</scope>
    <source>
        <strain evidence="1">05x7-T-G4-1.051#20</strain>
    </source>
</reference>